<keyword evidence="6 17" id="KW-0813">Transport</keyword>
<dbReference type="EMBL" id="MK393944">
    <property type="protein sequence ID" value="QDI93344.1"/>
    <property type="molecule type" value="Genomic_DNA"/>
</dbReference>
<keyword evidence="12 17" id="KW-0520">NAD</keyword>
<dbReference type="PRINTS" id="PR01437">
    <property type="entry name" value="NUOXDRDTASE4"/>
</dbReference>
<evidence type="ECO:0000256" key="2">
    <source>
        <dbReference type="ARBA" id="ARBA00004225"/>
    </source>
</evidence>
<dbReference type="Pfam" id="PF01059">
    <property type="entry name" value="Oxidored_q5_N"/>
    <property type="match status" value="1"/>
</dbReference>
<evidence type="ECO:0000256" key="11">
    <source>
        <dbReference type="ARBA" id="ARBA00022989"/>
    </source>
</evidence>
<evidence type="ECO:0000256" key="3">
    <source>
        <dbReference type="ARBA" id="ARBA00009025"/>
    </source>
</evidence>
<evidence type="ECO:0000256" key="5">
    <source>
        <dbReference type="ARBA" id="ARBA00021006"/>
    </source>
</evidence>
<evidence type="ECO:0000256" key="17">
    <source>
        <dbReference type="RuleBase" id="RU003297"/>
    </source>
</evidence>
<organism evidence="20">
    <name type="scientific">Quercophylus gonoporospinus</name>
    <dbReference type="NCBI Taxonomy" id="2127011"/>
    <lineage>
        <taxon>Eukaryota</taxon>
        <taxon>Metazoa</taxon>
        <taxon>Ecdysozoa</taxon>
        <taxon>Arthropoda</taxon>
        <taxon>Hexapoda</taxon>
        <taxon>Insecta</taxon>
        <taxon>Pterygota</taxon>
        <taxon>Neoptera</taxon>
        <taxon>Paraneoptera</taxon>
        <taxon>Hemiptera</taxon>
        <taxon>Heteroptera</taxon>
        <taxon>Panheteroptera</taxon>
        <taxon>Cimicomorpha</taxon>
        <taxon>Miridae</taxon>
        <taxon>Phylini</taxon>
        <taxon>Quercophylus</taxon>
    </lineage>
</organism>
<dbReference type="GO" id="GO:0015990">
    <property type="term" value="P:electron transport coupled proton transport"/>
    <property type="evidence" value="ECO:0007669"/>
    <property type="project" value="TreeGrafter"/>
</dbReference>
<feature type="transmembrane region" description="Helical" evidence="17">
    <location>
        <begin position="324"/>
        <end position="345"/>
    </location>
</feature>
<keyword evidence="15 17" id="KW-0472">Membrane</keyword>
<reference evidence="20" key="1">
    <citation type="journal article" date="2019" name="Methods Ecol Evol">
        <title>Cost efficient high throughput capture of museum arthropod specimen DNA using PCR generated baits.</title>
        <authorList>
            <person name="Knyshov A."/>
            <person name="Gordon E.R.L."/>
            <person name="Weirauch C."/>
        </authorList>
    </citation>
    <scope>NUCLEOTIDE SEQUENCE</scope>
</reference>
<dbReference type="GO" id="GO:0048039">
    <property type="term" value="F:ubiquinone binding"/>
    <property type="evidence" value="ECO:0007669"/>
    <property type="project" value="TreeGrafter"/>
</dbReference>
<evidence type="ECO:0000256" key="14">
    <source>
        <dbReference type="ARBA" id="ARBA00023128"/>
    </source>
</evidence>
<evidence type="ECO:0000256" key="6">
    <source>
        <dbReference type="ARBA" id="ARBA00022448"/>
    </source>
</evidence>
<keyword evidence="10 17" id="KW-0249">Electron transport</keyword>
<evidence type="ECO:0000256" key="1">
    <source>
        <dbReference type="ARBA" id="ARBA00003257"/>
    </source>
</evidence>
<evidence type="ECO:0000313" key="20">
    <source>
        <dbReference type="EMBL" id="QDI93344.1"/>
    </source>
</evidence>
<evidence type="ECO:0000259" key="19">
    <source>
        <dbReference type="Pfam" id="PF01059"/>
    </source>
</evidence>
<keyword evidence="7 17" id="KW-0679">Respiratory chain</keyword>
<evidence type="ECO:0000259" key="18">
    <source>
        <dbReference type="Pfam" id="PF00361"/>
    </source>
</evidence>
<keyword evidence="14 17" id="KW-0496">Mitochondrion</keyword>
<geneLocation type="mitochondrion" evidence="20"/>
<feature type="transmembrane region" description="Helical" evidence="17">
    <location>
        <begin position="142"/>
        <end position="162"/>
    </location>
</feature>
<dbReference type="InterPro" id="IPR000260">
    <property type="entry name" value="NADH4_N"/>
</dbReference>
<dbReference type="InterPro" id="IPR003918">
    <property type="entry name" value="NADH_UbQ_OxRdtase"/>
</dbReference>
<dbReference type="PANTHER" id="PTHR43507:SF20">
    <property type="entry name" value="NADH-UBIQUINONE OXIDOREDUCTASE CHAIN 4"/>
    <property type="match status" value="1"/>
</dbReference>
<evidence type="ECO:0000256" key="16">
    <source>
        <dbReference type="ARBA" id="ARBA00049551"/>
    </source>
</evidence>
<feature type="transmembrane region" description="Helical" evidence="17">
    <location>
        <begin position="365"/>
        <end position="392"/>
    </location>
</feature>
<feature type="domain" description="NADH:quinone oxidoreductase/Mrp antiporter transmembrane" evidence="18">
    <location>
        <begin position="106"/>
        <end position="386"/>
    </location>
</feature>
<evidence type="ECO:0000256" key="7">
    <source>
        <dbReference type="ARBA" id="ARBA00022660"/>
    </source>
</evidence>
<comment type="catalytic activity">
    <reaction evidence="16 17">
        <text>a ubiquinone + NADH + 5 H(+)(in) = a ubiquinol + NAD(+) + 4 H(+)(out)</text>
        <dbReference type="Rhea" id="RHEA:29091"/>
        <dbReference type="Rhea" id="RHEA-COMP:9565"/>
        <dbReference type="Rhea" id="RHEA-COMP:9566"/>
        <dbReference type="ChEBI" id="CHEBI:15378"/>
        <dbReference type="ChEBI" id="CHEBI:16389"/>
        <dbReference type="ChEBI" id="CHEBI:17976"/>
        <dbReference type="ChEBI" id="CHEBI:57540"/>
        <dbReference type="ChEBI" id="CHEBI:57945"/>
        <dbReference type="EC" id="7.1.1.2"/>
    </reaction>
</comment>
<feature type="transmembrane region" description="Helical" evidence="17">
    <location>
        <begin position="296"/>
        <end position="317"/>
    </location>
</feature>
<evidence type="ECO:0000256" key="8">
    <source>
        <dbReference type="ARBA" id="ARBA00022692"/>
    </source>
</evidence>
<comment type="similarity">
    <text evidence="3 17">Belongs to the complex I subunit 4 family.</text>
</comment>
<feature type="transmembrane region" description="Helical" evidence="17">
    <location>
        <begin position="56"/>
        <end position="76"/>
    </location>
</feature>
<accession>A0A514LND5</accession>
<protein>
    <recommendedName>
        <fullName evidence="5 17">NADH-ubiquinone oxidoreductase chain 4</fullName>
        <ecNumber evidence="4 17">7.1.1.2</ecNumber>
    </recommendedName>
</protein>
<evidence type="ECO:0000256" key="4">
    <source>
        <dbReference type="ARBA" id="ARBA00012944"/>
    </source>
</evidence>
<evidence type="ECO:0000256" key="13">
    <source>
        <dbReference type="ARBA" id="ARBA00023075"/>
    </source>
</evidence>
<dbReference type="GO" id="GO:0008137">
    <property type="term" value="F:NADH dehydrogenase (ubiquinone) activity"/>
    <property type="evidence" value="ECO:0007669"/>
    <property type="project" value="UniProtKB-UniRule"/>
</dbReference>
<feature type="transmembrane region" description="Helical" evidence="17">
    <location>
        <begin position="213"/>
        <end position="232"/>
    </location>
</feature>
<feature type="domain" description="NADH:ubiquinone oxidoreductase chain 4 N-terminal" evidence="19">
    <location>
        <begin position="1"/>
        <end position="101"/>
    </location>
</feature>
<comment type="function">
    <text evidence="17">Core subunit of the mitochondrial membrane respiratory chain NADH dehydrogenase (Complex I) which catalyzes electron transfer from NADH through the respiratory chain, using ubiquinone as an electron acceptor. Essential for the catalytic activity and assembly of complex I.</text>
</comment>
<dbReference type="GO" id="GO:0003954">
    <property type="term" value="F:NADH dehydrogenase activity"/>
    <property type="evidence" value="ECO:0007669"/>
    <property type="project" value="TreeGrafter"/>
</dbReference>
<dbReference type="AlphaFoldDB" id="A0A514LND5"/>
<keyword evidence="9" id="KW-1278">Translocase</keyword>
<evidence type="ECO:0000256" key="10">
    <source>
        <dbReference type="ARBA" id="ARBA00022982"/>
    </source>
</evidence>
<evidence type="ECO:0000256" key="15">
    <source>
        <dbReference type="ARBA" id="ARBA00023136"/>
    </source>
</evidence>
<name>A0A514LND5_9HEMI</name>
<dbReference type="GO" id="GO:0031966">
    <property type="term" value="C:mitochondrial membrane"/>
    <property type="evidence" value="ECO:0007669"/>
    <property type="project" value="UniProtKB-SubCell"/>
</dbReference>
<feature type="transmembrane region" description="Helical" evidence="17">
    <location>
        <begin position="111"/>
        <end position="130"/>
    </location>
</feature>
<dbReference type="PANTHER" id="PTHR43507">
    <property type="entry name" value="NADH-UBIQUINONE OXIDOREDUCTASE CHAIN 4"/>
    <property type="match status" value="1"/>
</dbReference>
<sequence>MMKLLFMIFMMMPFIFFFNWYVILVFLSFLFLFILFFFVFSSYYDLMSYSFGLDALSLSLVFLSVWIILLMILSSISVYKKKIFVSEFFFMNIVLLFFLILSFSTENLFKFYFFFECSLIPTMMLIFGWGYQPERLMSGYYLLFYTLFFSLPMLLSIFYIYYNCYSLNYFLINFDQNFFLYFCMLMAFMVKMPMVFIHFWLPKAHVEAPISGSMILAGVLLKLGGYGVLRVFNFLTSFYLNYFFIGVSLFGMFMVGLLCLFQLDMKSLIAYSSVSHMGLVICGLMSVNFWGIFGSLILMIGHGLCSSGMFCLANIVYERSGSRILFFNKGLIIFMPSMCMFWFLLMVNNCASPPSLNLLGELFLINSVLSFSGVSFIFLMFSSFISCVYSIYLYSYINHGVLYSGYTSSSGGYFLEYLLLTMHWFPLNFLFLKVDIFSLFMV</sequence>
<comment type="function">
    <text evidence="1">Core subunit of the mitochondrial membrane respiratory chain NADH dehydrogenase (Complex I) that is believed to belong to the minimal assembly required for catalysis. Complex I functions in the transfer of electrons from NADH to the respiratory chain. The immediate electron acceptor for the enzyme is believed to be ubiquinone.</text>
</comment>
<evidence type="ECO:0000256" key="9">
    <source>
        <dbReference type="ARBA" id="ARBA00022967"/>
    </source>
</evidence>
<proteinExistence type="inferred from homology"/>
<gene>
    <name evidence="20" type="primary">ND4</name>
</gene>
<feature type="transmembrane region" description="Helical" evidence="17">
    <location>
        <begin position="268"/>
        <end position="290"/>
    </location>
</feature>
<dbReference type="InterPro" id="IPR001750">
    <property type="entry name" value="ND/Mrp_TM"/>
</dbReference>
<comment type="subcellular location">
    <subcellularLocation>
        <location evidence="2 17">Mitochondrion membrane</location>
        <topology evidence="2 17">Multi-pass membrane protein</topology>
    </subcellularLocation>
</comment>
<feature type="transmembrane region" description="Helical" evidence="17">
    <location>
        <begin position="238"/>
        <end position="261"/>
    </location>
</feature>
<keyword evidence="8 17" id="KW-0812">Transmembrane</keyword>
<keyword evidence="11 17" id="KW-1133">Transmembrane helix</keyword>
<feature type="transmembrane region" description="Helical" evidence="17">
    <location>
        <begin position="88"/>
        <end position="105"/>
    </location>
</feature>
<dbReference type="Pfam" id="PF00361">
    <property type="entry name" value="Proton_antipo_M"/>
    <property type="match status" value="1"/>
</dbReference>
<dbReference type="GO" id="GO:0042773">
    <property type="term" value="P:ATP synthesis coupled electron transport"/>
    <property type="evidence" value="ECO:0007669"/>
    <property type="project" value="InterPro"/>
</dbReference>
<feature type="transmembrane region" description="Helical" evidence="17">
    <location>
        <begin position="20"/>
        <end position="44"/>
    </location>
</feature>
<dbReference type="EC" id="7.1.1.2" evidence="4 17"/>
<evidence type="ECO:0000256" key="12">
    <source>
        <dbReference type="ARBA" id="ARBA00023027"/>
    </source>
</evidence>
<keyword evidence="13 17" id="KW-0830">Ubiquinone</keyword>
<feature type="transmembrane region" description="Helical" evidence="17">
    <location>
        <begin position="178"/>
        <end position="201"/>
    </location>
</feature>